<feature type="compositionally biased region" description="Basic and acidic residues" evidence="1">
    <location>
        <begin position="18"/>
        <end position="27"/>
    </location>
</feature>
<proteinExistence type="predicted"/>
<evidence type="ECO:0000313" key="2">
    <source>
        <dbReference type="EMBL" id="GAL35436.1"/>
    </source>
</evidence>
<reference evidence="2 3" key="1">
    <citation type="submission" date="2014-09" db="EMBL/GenBank/DDBJ databases">
        <title>Vibrio maritimus JCM 19240. (C210) whole genome shotgun sequence.</title>
        <authorList>
            <person name="Sawabe T."/>
            <person name="Meirelles P."/>
            <person name="Nakanishi M."/>
            <person name="Sayaka M."/>
            <person name="Hattori M."/>
            <person name="Ohkuma M."/>
        </authorList>
    </citation>
    <scope>NUCLEOTIDE SEQUENCE [LARGE SCALE GENOMIC DNA]</scope>
    <source>
        <strain evidence="2 3">JCM 19240</strain>
    </source>
</reference>
<feature type="region of interest" description="Disordered" evidence="1">
    <location>
        <begin position="1"/>
        <end position="76"/>
    </location>
</feature>
<evidence type="ECO:0000256" key="1">
    <source>
        <dbReference type="SAM" id="MobiDB-lite"/>
    </source>
</evidence>
<keyword evidence="3" id="KW-1185">Reference proteome</keyword>
<name>A0A090T673_9VIBR</name>
<protein>
    <submittedName>
        <fullName evidence="2">Uncharacterized protein</fullName>
    </submittedName>
</protein>
<comment type="caution">
    <text evidence="2">The sequence shown here is derived from an EMBL/GenBank/DDBJ whole genome shotgun (WGS) entry which is preliminary data.</text>
</comment>
<gene>
    <name evidence="2" type="ORF">JCM19240_283</name>
</gene>
<sequence>MNTHADLAQRKQSQKVHSPSEQRRAGDKQPLQLQDNRSDVATLQRLSNVRQQQSEESVQKQANPSQSSNQTGLPTN</sequence>
<dbReference type="AlphaFoldDB" id="A0A090T673"/>
<feature type="compositionally biased region" description="Polar residues" evidence="1">
    <location>
        <begin position="31"/>
        <end position="76"/>
    </location>
</feature>
<dbReference type="EMBL" id="BBMT01000007">
    <property type="protein sequence ID" value="GAL35436.1"/>
    <property type="molecule type" value="Genomic_DNA"/>
</dbReference>
<accession>A0A090T673</accession>
<organism evidence="2 3">
    <name type="scientific">Vibrio maritimus</name>
    <dbReference type="NCBI Taxonomy" id="990268"/>
    <lineage>
        <taxon>Bacteria</taxon>
        <taxon>Pseudomonadati</taxon>
        <taxon>Pseudomonadota</taxon>
        <taxon>Gammaproteobacteria</taxon>
        <taxon>Vibrionales</taxon>
        <taxon>Vibrionaceae</taxon>
        <taxon>Vibrio</taxon>
    </lineage>
</organism>
<dbReference type="Proteomes" id="UP000029224">
    <property type="component" value="Unassembled WGS sequence"/>
</dbReference>
<evidence type="ECO:0000313" key="3">
    <source>
        <dbReference type="Proteomes" id="UP000029224"/>
    </source>
</evidence>
<reference evidence="2 3" key="2">
    <citation type="submission" date="2014-09" db="EMBL/GenBank/DDBJ databases">
        <authorList>
            <consortium name="NBRP consortium"/>
            <person name="Sawabe T."/>
            <person name="Meirelles P."/>
            <person name="Nakanishi M."/>
            <person name="Sayaka M."/>
            <person name="Hattori M."/>
            <person name="Ohkuma M."/>
        </authorList>
    </citation>
    <scope>NUCLEOTIDE SEQUENCE [LARGE SCALE GENOMIC DNA]</scope>
    <source>
        <strain evidence="2 3">JCM 19240</strain>
    </source>
</reference>